<evidence type="ECO:0000313" key="7">
    <source>
        <dbReference type="EMBL" id="MBE5035524.1"/>
    </source>
</evidence>
<keyword evidence="8" id="KW-1185">Reference proteome</keyword>
<keyword evidence="4" id="KW-0904">Protein phosphatase</keyword>
<comment type="caution">
    <text evidence="7">The sequence shown here is derived from an EMBL/GenBank/DDBJ whole genome shotgun (WGS) entry which is preliminary data.</text>
</comment>
<dbReference type="PANTHER" id="PTHR11717:SF7">
    <property type="entry name" value="LOW MOLECULAR WEIGHT PHOSPHOTYROSINE PROTEIN PHOSPHATASE"/>
    <property type="match status" value="1"/>
</dbReference>
<dbReference type="InterPro" id="IPR023485">
    <property type="entry name" value="Ptyr_pPase"/>
</dbReference>
<dbReference type="EMBL" id="JADCKA010000005">
    <property type="protein sequence ID" value="MBE5035524.1"/>
    <property type="molecule type" value="Genomic_DNA"/>
</dbReference>
<dbReference type="Gene3D" id="3.40.50.2300">
    <property type="match status" value="1"/>
</dbReference>
<keyword evidence="3" id="KW-0378">Hydrolase</keyword>
<dbReference type="PRINTS" id="PR00719">
    <property type="entry name" value="LMWPTPASE"/>
</dbReference>
<evidence type="ECO:0000256" key="4">
    <source>
        <dbReference type="ARBA" id="ARBA00022912"/>
    </source>
</evidence>
<gene>
    <name evidence="7" type="ORF">INF20_04405</name>
</gene>
<dbReference type="PANTHER" id="PTHR11717">
    <property type="entry name" value="LOW MOLECULAR WEIGHT PROTEIN TYROSINE PHOSPHATASE"/>
    <property type="match status" value="1"/>
</dbReference>
<evidence type="ECO:0000256" key="3">
    <source>
        <dbReference type="ARBA" id="ARBA00022801"/>
    </source>
</evidence>
<dbReference type="EC" id="3.1.3.48" evidence="2"/>
<dbReference type="SUPFAM" id="SSF52788">
    <property type="entry name" value="Phosphotyrosine protein phosphatases I"/>
    <property type="match status" value="1"/>
</dbReference>
<dbReference type="CDD" id="cd16343">
    <property type="entry name" value="LMWPTP"/>
    <property type="match status" value="1"/>
</dbReference>
<proteinExistence type="inferred from homology"/>
<evidence type="ECO:0000256" key="1">
    <source>
        <dbReference type="ARBA" id="ARBA00011063"/>
    </source>
</evidence>
<dbReference type="InterPro" id="IPR050438">
    <property type="entry name" value="LMW_PTPase"/>
</dbReference>
<dbReference type="RefSeq" id="WP_226385171.1">
    <property type="nucleotide sequence ID" value="NZ_JADCKA010000005.1"/>
</dbReference>
<dbReference type="InterPro" id="IPR017867">
    <property type="entry name" value="Tyr_phospatase_low_mol_wt"/>
</dbReference>
<dbReference type="Proteomes" id="UP001516588">
    <property type="component" value="Unassembled WGS sequence"/>
</dbReference>
<comment type="similarity">
    <text evidence="1">Belongs to the low molecular weight phosphotyrosine protein phosphatase family.</text>
</comment>
<feature type="domain" description="Phosphotyrosine protein phosphatase I" evidence="6">
    <location>
        <begin position="2"/>
        <end position="150"/>
    </location>
</feature>
<evidence type="ECO:0000313" key="8">
    <source>
        <dbReference type="Proteomes" id="UP001516588"/>
    </source>
</evidence>
<reference evidence="7 8" key="1">
    <citation type="submission" date="2020-10" db="EMBL/GenBank/DDBJ databases">
        <title>ChiBAC.</title>
        <authorList>
            <person name="Zenner C."/>
            <person name="Hitch T.C.A."/>
            <person name="Clavel T."/>
        </authorList>
    </citation>
    <scope>NUCLEOTIDE SEQUENCE [LARGE SCALE GENOMIC DNA]</scope>
    <source>
        <strain evidence="7 8">DSM 108706</strain>
    </source>
</reference>
<dbReference type="SMART" id="SM00226">
    <property type="entry name" value="LMWPc"/>
    <property type="match status" value="1"/>
</dbReference>
<dbReference type="InterPro" id="IPR036196">
    <property type="entry name" value="Ptyr_pPase_sf"/>
</dbReference>
<evidence type="ECO:0000256" key="5">
    <source>
        <dbReference type="ARBA" id="ARBA00051722"/>
    </source>
</evidence>
<sequence>MKKILFICHGNICRSTMAEFVLKDMAAKQGLSHEFEIASAATSREEIGNDTHHGTKRKLDEMGISYTRRKARQMNAADYAYYDYIIGMDDANIRNILRIVGGDAEGKVSKLLDWADDKGDRDDIADPWYTGNFDLTYDDVERGCRGLLGKLKKAK</sequence>
<protein>
    <recommendedName>
        <fullName evidence="2">protein-tyrosine-phosphatase</fullName>
        <ecNumber evidence="2">3.1.3.48</ecNumber>
    </recommendedName>
</protein>
<evidence type="ECO:0000259" key="6">
    <source>
        <dbReference type="SMART" id="SM00226"/>
    </source>
</evidence>
<comment type="catalytic activity">
    <reaction evidence="5">
        <text>O-phospho-L-tyrosyl-[protein] + H2O = L-tyrosyl-[protein] + phosphate</text>
        <dbReference type="Rhea" id="RHEA:10684"/>
        <dbReference type="Rhea" id="RHEA-COMP:10136"/>
        <dbReference type="Rhea" id="RHEA-COMP:20101"/>
        <dbReference type="ChEBI" id="CHEBI:15377"/>
        <dbReference type="ChEBI" id="CHEBI:43474"/>
        <dbReference type="ChEBI" id="CHEBI:46858"/>
        <dbReference type="ChEBI" id="CHEBI:61978"/>
        <dbReference type="EC" id="3.1.3.48"/>
    </reaction>
</comment>
<accession>A0ABR9QXB5</accession>
<name>A0ABR9QXB5_9FIRM</name>
<organism evidence="7 8">
    <name type="scientific">Gallibacter intestinalis</name>
    <dbReference type="NCBI Taxonomy" id="2779356"/>
    <lineage>
        <taxon>Bacteria</taxon>
        <taxon>Bacillati</taxon>
        <taxon>Bacillota</taxon>
        <taxon>Clostridia</taxon>
        <taxon>Eubacteriales</taxon>
        <taxon>Eubacteriaceae</taxon>
        <taxon>Gallibacter</taxon>
    </lineage>
</organism>
<dbReference type="Pfam" id="PF01451">
    <property type="entry name" value="LMWPc"/>
    <property type="match status" value="1"/>
</dbReference>
<evidence type="ECO:0000256" key="2">
    <source>
        <dbReference type="ARBA" id="ARBA00013064"/>
    </source>
</evidence>